<dbReference type="SMART" id="SM00086">
    <property type="entry name" value="PAC"/>
    <property type="match status" value="2"/>
</dbReference>
<dbReference type="CDD" id="cd00130">
    <property type="entry name" value="PAS"/>
    <property type="match status" value="3"/>
</dbReference>
<dbReference type="InterPro" id="IPR003661">
    <property type="entry name" value="HisK_dim/P_dom"/>
</dbReference>
<keyword evidence="5" id="KW-0808">Transferase</keyword>
<feature type="transmembrane region" description="Helical" evidence="14">
    <location>
        <begin position="22"/>
        <end position="44"/>
    </location>
</feature>
<dbReference type="EC" id="2.7.13.3" evidence="3"/>
<dbReference type="Pfam" id="PF08448">
    <property type="entry name" value="PAS_4"/>
    <property type="match status" value="1"/>
</dbReference>
<organism evidence="18 19">
    <name type="scientific">Sphaerotilus microaerophilus</name>
    <dbReference type="NCBI Taxonomy" id="2914710"/>
    <lineage>
        <taxon>Bacteria</taxon>
        <taxon>Pseudomonadati</taxon>
        <taxon>Pseudomonadota</taxon>
        <taxon>Betaproteobacteria</taxon>
        <taxon>Burkholderiales</taxon>
        <taxon>Sphaerotilaceae</taxon>
        <taxon>Sphaerotilus</taxon>
    </lineage>
</organism>
<dbReference type="SMART" id="SM00388">
    <property type="entry name" value="HisKA"/>
    <property type="match status" value="1"/>
</dbReference>
<dbReference type="PRINTS" id="PR00344">
    <property type="entry name" value="BCTRLSENSOR"/>
</dbReference>
<feature type="region of interest" description="Disordered" evidence="13">
    <location>
        <begin position="50"/>
        <end position="77"/>
    </location>
</feature>
<dbReference type="Gene3D" id="3.30.450.20">
    <property type="entry name" value="PAS domain"/>
    <property type="match status" value="3"/>
</dbReference>
<evidence type="ECO:0000256" key="1">
    <source>
        <dbReference type="ARBA" id="ARBA00000085"/>
    </source>
</evidence>
<keyword evidence="10 14" id="KW-1133">Transmembrane helix</keyword>
<keyword evidence="9" id="KW-0067">ATP-binding</keyword>
<dbReference type="InterPro" id="IPR001610">
    <property type="entry name" value="PAC"/>
</dbReference>
<keyword evidence="6 14" id="KW-0812">Transmembrane</keyword>
<dbReference type="SUPFAM" id="SSF55785">
    <property type="entry name" value="PYP-like sensor domain (PAS domain)"/>
    <property type="match status" value="3"/>
</dbReference>
<evidence type="ECO:0000256" key="6">
    <source>
        <dbReference type="ARBA" id="ARBA00022692"/>
    </source>
</evidence>
<evidence type="ECO:0000259" key="16">
    <source>
        <dbReference type="PROSITE" id="PS50112"/>
    </source>
</evidence>
<dbReference type="SUPFAM" id="SSF47384">
    <property type="entry name" value="Homodimeric domain of signal transducing histidine kinase"/>
    <property type="match status" value="1"/>
</dbReference>
<feature type="domain" description="PAC" evidence="17">
    <location>
        <begin position="277"/>
        <end position="331"/>
    </location>
</feature>
<proteinExistence type="predicted"/>
<evidence type="ECO:0000313" key="18">
    <source>
        <dbReference type="EMBL" id="BDI07527.1"/>
    </source>
</evidence>
<feature type="domain" description="PAS" evidence="16">
    <location>
        <begin position="208"/>
        <end position="252"/>
    </location>
</feature>
<dbReference type="SUPFAM" id="SSF55874">
    <property type="entry name" value="ATPase domain of HSP90 chaperone/DNA topoisomerase II/histidine kinase"/>
    <property type="match status" value="1"/>
</dbReference>
<dbReference type="Pfam" id="PF02518">
    <property type="entry name" value="HATPase_c"/>
    <property type="match status" value="1"/>
</dbReference>
<feature type="domain" description="PAS" evidence="16">
    <location>
        <begin position="332"/>
        <end position="377"/>
    </location>
</feature>
<dbReference type="InterPro" id="IPR003594">
    <property type="entry name" value="HATPase_dom"/>
</dbReference>
<dbReference type="InterPro" id="IPR004358">
    <property type="entry name" value="Sig_transdc_His_kin-like_C"/>
</dbReference>
<evidence type="ECO:0000259" key="17">
    <source>
        <dbReference type="PROSITE" id="PS50113"/>
    </source>
</evidence>
<dbReference type="InterPro" id="IPR000014">
    <property type="entry name" value="PAS"/>
</dbReference>
<keyword evidence="11" id="KW-0902">Two-component regulatory system</keyword>
<evidence type="ECO:0000256" key="9">
    <source>
        <dbReference type="ARBA" id="ARBA00022840"/>
    </source>
</evidence>
<dbReference type="Proteomes" id="UP001057498">
    <property type="component" value="Chromosome"/>
</dbReference>
<dbReference type="NCBIfam" id="TIGR00229">
    <property type="entry name" value="sensory_box"/>
    <property type="match status" value="3"/>
</dbReference>
<dbReference type="InterPro" id="IPR013656">
    <property type="entry name" value="PAS_4"/>
</dbReference>
<keyword evidence="19" id="KW-1185">Reference proteome</keyword>
<dbReference type="Gene3D" id="3.30.565.10">
    <property type="entry name" value="Histidine kinase-like ATPase, C-terminal domain"/>
    <property type="match status" value="1"/>
</dbReference>
<evidence type="ECO:0000256" key="8">
    <source>
        <dbReference type="ARBA" id="ARBA00022777"/>
    </source>
</evidence>
<evidence type="ECO:0000313" key="19">
    <source>
        <dbReference type="Proteomes" id="UP001057498"/>
    </source>
</evidence>
<dbReference type="InterPro" id="IPR035965">
    <property type="entry name" value="PAS-like_dom_sf"/>
</dbReference>
<evidence type="ECO:0000256" key="4">
    <source>
        <dbReference type="ARBA" id="ARBA00022553"/>
    </source>
</evidence>
<evidence type="ECO:0000256" key="12">
    <source>
        <dbReference type="ARBA" id="ARBA00023136"/>
    </source>
</evidence>
<evidence type="ECO:0000256" key="5">
    <source>
        <dbReference type="ARBA" id="ARBA00022679"/>
    </source>
</evidence>
<keyword evidence="7" id="KW-0547">Nucleotide-binding</keyword>
<dbReference type="InterPro" id="IPR036890">
    <property type="entry name" value="HATPase_C_sf"/>
</dbReference>
<keyword evidence="12 14" id="KW-0472">Membrane</keyword>
<keyword evidence="8" id="KW-0418">Kinase</keyword>
<evidence type="ECO:0000256" key="7">
    <source>
        <dbReference type="ARBA" id="ARBA00022741"/>
    </source>
</evidence>
<dbReference type="PROSITE" id="PS50112">
    <property type="entry name" value="PAS"/>
    <property type="match status" value="3"/>
</dbReference>
<dbReference type="PROSITE" id="PS50109">
    <property type="entry name" value="HIS_KIN"/>
    <property type="match status" value="1"/>
</dbReference>
<evidence type="ECO:0000256" key="13">
    <source>
        <dbReference type="SAM" id="MobiDB-lite"/>
    </source>
</evidence>
<evidence type="ECO:0000256" key="10">
    <source>
        <dbReference type="ARBA" id="ARBA00022989"/>
    </source>
</evidence>
<evidence type="ECO:0000259" key="15">
    <source>
        <dbReference type="PROSITE" id="PS50109"/>
    </source>
</evidence>
<dbReference type="CDD" id="cd00075">
    <property type="entry name" value="HATPase"/>
    <property type="match status" value="1"/>
</dbReference>
<dbReference type="SMART" id="SM00387">
    <property type="entry name" value="HATPase_c"/>
    <property type="match status" value="1"/>
</dbReference>
<dbReference type="InterPro" id="IPR000700">
    <property type="entry name" value="PAS-assoc_C"/>
</dbReference>
<keyword evidence="4" id="KW-0597">Phosphoprotein</keyword>
<protein>
    <recommendedName>
        <fullName evidence="3">histidine kinase</fullName>
        <ecNumber evidence="3">2.7.13.3</ecNumber>
    </recommendedName>
</protein>
<comment type="catalytic activity">
    <reaction evidence="1">
        <text>ATP + protein L-histidine = ADP + protein N-phospho-L-histidine.</text>
        <dbReference type="EC" id="2.7.13.3"/>
    </reaction>
</comment>
<dbReference type="InterPro" id="IPR050351">
    <property type="entry name" value="BphY/WalK/GraS-like"/>
</dbReference>
<dbReference type="EMBL" id="AP025730">
    <property type="protein sequence ID" value="BDI07527.1"/>
    <property type="molecule type" value="Genomic_DNA"/>
</dbReference>
<gene>
    <name evidence="18" type="ORF">CATMQ487_44970</name>
</gene>
<dbReference type="Pfam" id="PF13426">
    <property type="entry name" value="PAS_9"/>
    <property type="match status" value="1"/>
</dbReference>
<evidence type="ECO:0000256" key="14">
    <source>
        <dbReference type="SAM" id="Phobius"/>
    </source>
</evidence>
<dbReference type="PANTHER" id="PTHR42878">
    <property type="entry name" value="TWO-COMPONENT HISTIDINE KINASE"/>
    <property type="match status" value="1"/>
</dbReference>
<evidence type="ECO:0000256" key="2">
    <source>
        <dbReference type="ARBA" id="ARBA00004141"/>
    </source>
</evidence>
<dbReference type="InterPro" id="IPR005467">
    <property type="entry name" value="His_kinase_dom"/>
</dbReference>
<dbReference type="Pfam" id="PF13188">
    <property type="entry name" value="PAS_8"/>
    <property type="match status" value="1"/>
</dbReference>
<dbReference type="Pfam" id="PF00512">
    <property type="entry name" value="HisKA"/>
    <property type="match status" value="1"/>
</dbReference>
<reference evidence="18" key="1">
    <citation type="submission" date="2022-04" db="EMBL/GenBank/DDBJ databases">
        <title>Whole genome sequence of Sphaerotilus sp. FB-5.</title>
        <authorList>
            <person name="Takeda M."/>
            <person name="Narihara S."/>
            <person name="Akimoto M."/>
            <person name="Akimoto R."/>
            <person name="Nishiyashiki S."/>
            <person name="Murakami T."/>
        </authorList>
    </citation>
    <scope>NUCLEOTIDE SEQUENCE</scope>
    <source>
        <strain evidence="18">FB-5</strain>
    </source>
</reference>
<sequence>MLATLATPAARAGEAVLPGTAPLAQVAAVGLCGVVLGALLVAGFERWRRHQRPSQGQPQRPRAHQGSSPAQAEPAARTRLEGSSVYAAALSEAAPDAMVATDAQGTIEWANRASASIFGRAPEELRGGNLRQLLPMFGGQTIGEWMAQYGIAGRVVGMAADGLRVDGTGFPCAVSASACEVRGTAHYIFMVRDTTDSKWAEQELLLRERALESAADGITIASMELPGQPVIYANAAFRRITGYGADEVIGRNCRFLQGEGTCQETIEEIRRAIDESRSTRVVVRNLRKDGVAFWNELRLSPVVREDGRVTHYVGVQTDISERIRNHEELQQRTERLNTIFDLSPDGFVALDERGIVTVVNPAFERMTGIVAAELVGRPEGTLADRLAEICRGSESVERPGVAAETLPLVEGGAVPQRSLGGELLHLAVPTQRTLLRRIRHSRGAGHETVMYFRDITRELEVDRMKSEFLSMAAHELRTPMASIFGFTELLMRRSFDEGRRQDMLSTIHRQAGLLINLVNELLDLARIEARRGKDFHRRVQSLAPIIESTLAGILMHNDPRKVQAELPDEPVHVLVDESKLSLALTNVISNAYKYSAKDKPIRLMLMRREGGGRAEVGIRVQDQGIGMTAQQQERLFERFFRADTSGNVPGTGLGMTIVKEIIELLDGHIEVHSEFGRGSAVTLWFQVVPVPAPAMAALPIVEAGAAG</sequence>
<dbReference type="PANTHER" id="PTHR42878:SF7">
    <property type="entry name" value="SENSOR HISTIDINE KINASE GLRK"/>
    <property type="match status" value="1"/>
</dbReference>
<feature type="domain" description="PAS" evidence="16">
    <location>
        <begin position="83"/>
        <end position="127"/>
    </location>
</feature>
<evidence type="ECO:0000256" key="11">
    <source>
        <dbReference type="ARBA" id="ARBA00023012"/>
    </source>
</evidence>
<accession>A0ABN6PVD1</accession>
<feature type="domain" description="Histidine kinase" evidence="15">
    <location>
        <begin position="471"/>
        <end position="689"/>
    </location>
</feature>
<evidence type="ECO:0000256" key="3">
    <source>
        <dbReference type="ARBA" id="ARBA00012438"/>
    </source>
</evidence>
<dbReference type="Gene3D" id="1.10.287.130">
    <property type="match status" value="1"/>
</dbReference>
<dbReference type="SMART" id="SM00091">
    <property type="entry name" value="PAS"/>
    <property type="match status" value="3"/>
</dbReference>
<comment type="subcellular location">
    <subcellularLocation>
        <location evidence="2">Membrane</location>
        <topology evidence="2">Multi-pass membrane protein</topology>
    </subcellularLocation>
</comment>
<dbReference type="PROSITE" id="PS50113">
    <property type="entry name" value="PAC"/>
    <property type="match status" value="1"/>
</dbReference>
<name>A0ABN6PVD1_9BURK</name>
<dbReference type="InterPro" id="IPR036097">
    <property type="entry name" value="HisK_dim/P_sf"/>
</dbReference>
<dbReference type="CDD" id="cd00082">
    <property type="entry name" value="HisKA"/>
    <property type="match status" value="1"/>
</dbReference>